<gene>
    <name evidence="6" type="ORF">KTA_35780</name>
</gene>
<keyword evidence="1 5" id="KW-0436">Ligase</keyword>
<dbReference type="Gene3D" id="3.30.590.20">
    <property type="match status" value="1"/>
</dbReference>
<dbReference type="HAMAP" id="MF_01609">
    <property type="entry name" value="Glu_cys_ligase_2"/>
    <property type="match status" value="1"/>
</dbReference>
<dbReference type="NCBIfam" id="NF010039">
    <property type="entry name" value="PRK13515.1"/>
    <property type="match status" value="1"/>
</dbReference>
<evidence type="ECO:0000256" key="5">
    <source>
        <dbReference type="HAMAP-Rule" id="MF_01609"/>
    </source>
</evidence>
<dbReference type="InterPro" id="IPR011793">
    <property type="entry name" value="YbdK"/>
</dbReference>
<dbReference type="EMBL" id="AP019377">
    <property type="protein sequence ID" value="BBH95379.1"/>
    <property type="molecule type" value="Genomic_DNA"/>
</dbReference>
<dbReference type="AlphaFoldDB" id="A0A455T6R4"/>
<dbReference type="GO" id="GO:0005524">
    <property type="term" value="F:ATP binding"/>
    <property type="evidence" value="ECO:0007669"/>
    <property type="project" value="UniProtKB-KW"/>
</dbReference>
<dbReference type="NCBIfam" id="TIGR02050">
    <property type="entry name" value="gshA_cyan_rel"/>
    <property type="match status" value="1"/>
</dbReference>
<evidence type="ECO:0000256" key="1">
    <source>
        <dbReference type="ARBA" id="ARBA00022598"/>
    </source>
</evidence>
<dbReference type="InterPro" id="IPR014746">
    <property type="entry name" value="Gln_synth/guanido_kin_cat_dom"/>
</dbReference>
<keyword evidence="3 5" id="KW-0067">ATP-binding</keyword>
<name>A0A455T6R4_9CHLR</name>
<dbReference type="PANTHER" id="PTHR36510:SF1">
    <property type="entry name" value="GLUTAMATE--CYSTEINE LIGASE 2-RELATED"/>
    <property type="match status" value="1"/>
</dbReference>
<dbReference type="EC" id="6.3.2.2" evidence="5"/>
<dbReference type="InterPro" id="IPR050141">
    <property type="entry name" value="GCL_type2/YbdK_subfam"/>
</dbReference>
<accession>A0A455T6R4</accession>
<dbReference type="Pfam" id="PF04107">
    <property type="entry name" value="GCS2"/>
    <property type="match status" value="1"/>
</dbReference>
<dbReference type="SUPFAM" id="SSF55931">
    <property type="entry name" value="Glutamine synthetase/guanido kinase"/>
    <property type="match status" value="1"/>
</dbReference>
<comment type="catalytic activity">
    <reaction evidence="4 5">
        <text>L-cysteine + L-glutamate + ATP = gamma-L-glutamyl-L-cysteine + ADP + phosphate + H(+)</text>
        <dbReference type="Rhea" id="RHEA:13285"/>
        <dbReference type="ChEBI" id="CHEBI:15378"/>
        <dbReference type="ChEBI" id="CHEBI:29985"/>
        <dbReference type="ChEBI" id="CHEBI:30616"/>
        <dbReference type="ChEBI" id="CHEBI:35235"/>
        <dbReference type="ChEBI" id="CHEBI:43474"/>
        <dbReference type="ChEBI" id="CHEBI:58173"/>
        <dbReference type="ChEBI" id="CHEBI:456216"/>
        <dbReference type="EC" id="6.3.2.2"/>
    </reaction>
</comment>
<sequence length="400" mass="45053">MKALRVEGATSAGPVALKSKGSRMKRRSALYRPTLGVEEEFQLVERRSGQLCSAIERVLEKGQPLFGEQIKPEMHASTVEIISPVCADIAAVRQALGTLRRSLIEVLAAEDLVPVSAGTHPTARWQDQQRTERERYAELEEEEQDVGRSLLIFGLHIHVGIPDREIAIAVMNQARLWLPHLLALSANSPFWAGRLTGIKSYRSVVWKRCNRSGLPEVLPNLAHFERYVDDLIQVGAIDNGKRIWWDIRLHPFFDTLEFRICDMPATLEDTLALTALCQALVAKLCLLHQQGVTTFVLPRLYIEENKWLAMRDGLDATYIDFPNRRRLSMREAIGELLDFVADVADELGSQREMAYLRALLTDPRGTGADRQIAIYRQTGAIDQVIRLLIEQTTQGVLEVA</sequence>
<protein>
    <recommendedName>
        <fullName evidence="5">Putative glutamate--cysteine ligase 2</fullName>
        <ecNumber evidence="5">6.3.2.2</ecNumber>
    </recommendedName>
    <alternativeName>
        <fullName evidence="5">Gamma-glutamylcysteine synthetase 2</fullName>
        <shortName evidence="5">GCS 2</shortName>
        <shortName evidence="5">Gamma-GCS 2</shortName>
    </alternativeName>
</protein>
<keyword evidence="2 5" id="KW-0547">Nucleotide-binding</keyword>
<evidence type="ECO:0000256" key="4">
    <source>
        <dbReference type="ARBA" id="ARBA00048819"/>
    </source>
</evidence>
<comment type="function">
    <text evidence="5">ATP-dependent carboxylate-amine ligase which exhibits weak glutamate--cysteine ligase activity.</text>
</comment>
<organism evidence="6">
    <name type="scientific">Thermogemmatispora argillosa</name>
    <dbReference type="NCBI Taxonomy" id="2045280"/>
    <lineage>
        <taxon>Bacteria</taxon>
        <taxon>Bacillati</taxon>
        <taxon>Chloroflexota</taxon>
        <taxon>Ktedonobacteria</taxon>
        <taxon>Thermogemmatisporales</taxon>
        <taxon>Thermogemmatisporaceae</taxon>
        <taxon>Thermogemmatispora</taxon>
    </lineage>
</organism>
<dbReference type="PANTHER" id="PTHR36510">
    <property type="entry name" value="GLUTAMATE--CYSTEINE LIGASE 2-RELATED"/>
    <property type="match status" value="1"/>
</dbReference>
<evidence type="ECO:0000256" key="3">
    <source>
        <dbReference type="ARBA" id="ARBA00022840"/>
    </source>
</evidence>
<dbReference type="GO" id="GO:0042398">
    <property type="term" value="P:modified amino acid biosynthetic process"/>
    <property type="evidence" value="ECO:0007669"/>
    <property type="project" value="InterPro"/>
</dbReference>
<evidence type="ECO:0000313" key="6">
    <source>
        <dbReference type="EMBL" id="BBH95379.1"/>
    </source>
</evidence>
<proteinExistence type="inferred from homology"/>
<evidence type="ECO:0000256" key="2">
    <source>
        <dbReference type="ARBA" id="ARBA00022741"/>
    </source>
</evidence>
<dbReference type="GO" id="GO:0004357">
    <property type="term" value="F:glutamate-cysteine ligase activity"/>
    <property type="evidence" value="ECO:0007669"/>
    <property type="project" value="UniProtKB-EC"/>
</dbReference>
<reference evidence="6" key="1">
    <citation type="submission" date="2018-12" db="EMBL/GenBank/DDBJ databases">
        <title>Novel natural products biosynthetic potential of the class Ktedonobacteria.</title>
        <authorList>
            <person name="Zheng Y."/>
            <person name="Saitou A."/>
            <person name="Wang C.M."/>
            <person name="Toyoda A."/>
            <person name="Minakuchi Y."/>
            <person name="Sekiguchi Y."/>
            <person name="Ueda K."/>
            <person name="Takano H."/>
            <person name="Sakai Y."/>
            <person name="Yokota A."/>
            <person name="Yabe S."/>
        </authorList>
    </citation>
    <scope>NUCLEOTIDE SEQUENCE</scope>
    <source>
        <strain evidence="6">A3-2</strain>
    </source>
</reference>
<dbReference type="InterPro" id="IPR006336">
    <property type="entry name" value="GCS2"/>
</dbReference>
<comment type="similarity">
    <text evidence="5">Belongs to the glutamate--cysteine ligase type 2 family. YbdK subfamily.</text>
</comment>